<evidence type="ECO:0000313" key="3">
    <source>
        <dbReference type="Proteomes" id="UP000054217"/>
    </source>
</evidence>
<accession>A0A0C3NZ93</accession>
<sequence length="139" mass="15634">MDPHEHLMNRFLNEQEPTAPPADGMNADLLEQLLNAREPLAPPIMDEKLNRMDRSSTPAQDVTMQVDFLADLQNVWEPSPLPITCESSNLRDRSPRPDSPNNLLAQLQDMREPTPPPRISNVPIESFDLAVDEAMAQIV</sequence>
<evidence type="ECO:0000256" key="1">
    <source>
        <dbReference type="SAM" id="MobiDB-lite"/>
    </source>
</evidence>
<proteinExistence type="predicted"/>
<reference evidence="2 3" key="1">
    <citation type="submission" date="2014-04" db="EMBL/GenBank/DDBJ databases">
        <authorList>
            <consortium name="DOE Joint Genome Institute"/>
            <person name="Kuo A."/>
            <person name="Kohler A."/>
            <person name="Costa M.D."/>
            <person name="Nagy L.G."/>
            <person name="Floudas D."/>
            <person name="Copeland A."/>
            <person name="Barry K.W."/>
            <person name="Cichocki N."/>
            <person name="Veneault-Fourrey C."/>
            <person name="LaButti K."/>
            <person name="Lindquist E.A."/>
            <person name="Lipzen A."/>
            <person name="Lundell T."/>
            <person name="Morin E."/>
            <person name="Murat C."/>
            <person name="Sun H."/>
            <person name="Tunlid A."/>
            <person name="Henrissat B."/>
            <person name="Grigoriev I.V."/>
            <person name="Hibbett D.S."/>
            <person name="Martin F."/>
            <person name="Nordberg H.P."/>
            <person name="Cantor M.N."/>
            <person name="Hua S.X."/>
        </authorList>
    </citation>
    <scope>NUCLEOTIDE SEQUENCE [LARGE SCALE GENOMIC DNA]</scope>
    <source>
        <strain evidence="2 3">Marx 270</strain>
    </source>
</reference>
<dbReference type="EMBL" id="KN831996">
    <property type="protein sequence ID" value="KIO00414.1"/>
    <property type="molecule type" value="Genomic_DNA"/>
</dbReference>
<reference evidence="3" key="2">
    <citation type="submission" date="2015-01" db="EMBL/GenBank/DDBJ databases">
        <title>Evolutionary Origins and Diversification of the Mycorrhizal Mutualists.</title>
        <authorList>
            <consortium name="DOE Joint Genome Institute"/>
            <consortium name="Mycorrhizal Genomics Consortium"/>
            <person name="Kohler A."/>
            <person name="Kuo A."/>
            <person name="Nagy L.G."/>
            <person name="Floudas D."/>
            <person name="Copeland A."/>
            <person name="Barry K.W."/>
            <person name="Cichocki N."/>
            <person name="Veneault-Fourrey C."/>
            <person name="LaButti K."/>
            <person name="Lindquist E.A."/>
            <person name="Lipzen A."/>
            <person name="Lundell T."/>
            <person name="Morin E."/>
            <person name="Murat C."/>
            <person name="Riley R."/>
            <person name="Ohm R."/>
            <person name="Sun H."/>
            <person name="Tunlid A."/>
            <person name="Henrissat B."/>
            <person name="Grigoriev I.V."/>
            <person name="Hibbett D.S."/>
            <person name="Martin F."/>
        </authorList>
    </citation>
    <scope>NUCLEOTIDE SEQUENCE [LARGE SCALE GENOMIC DNA]</scope>
    <source>
        <strain evidence="3">Marx 270</strain>
    </source>
</reference>
<gene>
    <name evidence="2" type="ORF">M404DRAFT_29561</name>
</gene>
<organism evidence="2 3">
    <name type="scientific">Pisolithus tinctorius Marx 270</name>
    <dbReference type="NCBI Taxonomy" id="870435"/>
    <lineage>
        <taxon>Eukaryota</taxon>
        <taxon>Fungi</taxon>
        <taxon>Dikarya</taxon>
        <taxon>Basidiomycota</taxon>
        <taxon>Agaricomycotina</taxon>
        <taxon>Agaricomycetes</taxon>
        <taxon>Agaricomycetidae</taxon>
        <taxon>Boletales</taxon>
        <taxon>Sclerodermatineae</taxon>
        <taxon>Pisolithaceae</taxon>
        <taxon>Pisolithus</taxon>
    </lineage>
</organism>
<keyword evidence="3" id="KW-1185">Reference proteome</keyword>
<protein>
    <submittedName>
        <fullName evidence="2">Uncharacterized protein</fullName>
    </submittedName>
</protein>
<dbReference type="HOGENOM" id="CLU_1845924_0_0_1"/>
<evidence type="ECO:0000313" key="2">
    <source>
        <dbReference type="EMBL" id="KIO00414.1"/>
    </source>
</evidence>
<feature type="region of interest" description="Disordered" evidence="1">
    <location>
        <begin position="83"/>
        <end position="121"/>
    </location>
</feature>
<dbReference type="OrthoDB" id="2699899at2759"/>
<dbReference type="AlphaFoldDB" id="A0A0C3NZ93"/>
<dbReference type="InParanoid" id="A0A0C3NZ93"/>
<dbReference type="Proteomes" id="UP000054217">
    <property type="component" value="Unassembled WGS sequence"/>
</dbReference>
<name>A0A0C3NZ93_PISTI</name>